<organism evidence="2 3">
    <name type="scientific">Basidiobolus ranarum</name>
    <dbReference type="NCBI Taxonomy" id="34480"/>
    <lineage>
        <taxon>Eukaryota</taxon>
        <taxon>Fungi</taxon>
        <taxon>Fungi incertae sedis</taxon>
        <taxon>Zoopagomycota</taxon>
        <taxon>Entomophthoromycotina</taxon>
        <taxon>Basidiobolomycetes</taxon>
        <taxon>Basidiobolales</taxon>
        <taxon>Basidiobolaceae</taxon>
        <taxon>Basidiobolus</taxon>
    </lineage>
</organism>
<keyword evidence="1" id="KW-0472">Membrane</keyword>
<feature type="transmembrane region" description="Helical" evidence="1">
    <location>
        <begin position="12"/>
        <end position="28"/>
    </location>
</feature>
<accession>A0ABR2WRK8</accession>
<sequence>MSRGMRRIQRNFVFFYLMVFLCNFGILVDTQQLPAVGLSSSSTATSATDKLEVSKRIETLQTGMANTAPQPPLVTETTTILILPTISASSTGHTHNGPMHTHSELKSSTHTASAVYVDTAASPRAINACNINQPIMSLLILSAGYIVFS</sequence>
<keyword evidence="3" id="KW-1185">Reference proteome</keyword>
<dbReference type="EMBL" id="JASJQH010000491">
    <property type="protein sequence ID" value="KAK9764109.1"/>
    <property type="molecule type" value="Genomic_DNA"/>
</dbReference>
<evidence type="ECO:0000256" key="1">
    <source>
        <dbReference type="SAM" id="Phobius"/>
    </source>
</evidence>
<comment type="caution">
    <text evidence="2">The sequence shown here is derived from an EMBL/GenBank/DDBJ whole genome shotgun (WGS) entry which is preliminary data.</text>
</comment>
<gene>
    <name evidence="2" type="ORF">K7432_008665</name>
</gene>
<evidence type="ECO:0000313" key="2">
    <source>
        <dbReference type="EMBL" id="KAK9764109.1"/>
    </source>
</evidence>
<keyword evidence="1" id="KW-0812">Transmembrane</keyword>
<proteinExistence type="predicted"/>
<protein>
    <submittedName>
        <fullName evidence="2">Uncharacterized protein</fullName>
    </submittedName>
</protein>
<name>A0ABR2WRK8_9FUNG</name>
<reference evidence="2 3" key="1">
    <citation type="submission" date="2023-04" db="EMBL/GenBank/DDBJ databases">
        <title>Genome of Basidiobolus ranarum AG-B5.</title>
        <authorList>
            <person name="Stajich J.E."/>
            <person name="Carter-House D."/>
            <person name="Gryganskyi A."/>
        </authorList>
    </citation>
    <scope>NUCLEOTIDE SEQUENCE [LARGE SCALE GENOMIC DNA]</scope>
    <source>
        <strain evidence="2 3">AG-B5</strain>
    </source>
</reference>
<dbReference type="Proteomes" id="UP001479436">
    <property type="component" value="Unassembled WGS sequence"/>
</dbReference>
<keyword evidence="1" id="KW-1133">Transmembrane helix</keyword>
<evidence type="ECO:0000313" key="3">
    <source>
        <dbReference type="Proteomes" id="UP001479436"/>
    </source>
</evidence>